<dbReference type="RefSeq" id="WP_211099417.1">
    <property type="nucleotide sequence ID" value="NZ_BJYZ01000035.1"/>
</dbReference>
<dbReference type="EMBL" id="BJYZ01000035">
    <property type="protein sequence ID" value="GEO42099.1"/>
    <property type="molecule type" value="Genomic_DNA"/>
</dbReference>
<dbReference type="Pfam" id="PF03479">
    <property type="entry name" value="PCC"/>
    <property type="match status" value="1"/>
</dbReference>
<dbReference type="SUPFAM" id="SSF117856">
    <property type="entry name" value="AF0104/ALDC/Ptd012-like"/>
    <property type="match status" value="2"/>
</dbReference>
<comment type="caution">
    <text evidence="2">The sequence shown here is derived from an EMBL/GenBank/DDBJ whole genome shotgun (WGS) entry which is preliminary data.</text>
</comment>
<dbReference type="Gene3D" id="3.30.1330.80">
    <property type="entry name" value="Hypothetical protein, similar to alpha- acetolactate decarboxylase, domain 2"/>
    <property type="match status" value="2"/>
</dbReference>
<dbReference type="Proteomes" id="UP000321523">
    <property type="component" value="Unassembled WGS sequence"/>
</dbReference>
<accession>A0A512E092</accession>
<sequence length="291" mass="30784">MMIDPDRRVLQPGPAPSERVQWVAGNARLLEFTLEPRLNFIEAIRRPLAEAGGESAVLTLKGGAFGPFTYVVPAPAPTPEHAAYYSEFHRPVGISRLEDAAVTFGRRDGIAFLHCHGVWTGADGIRRGGHVIPDQTVIAEPVRARAWVLDGMAFEAQPDPETNFTLFGPVSGAGASSGRFFAARFRPNQDICGALEDFCRSRGIVSAALRGGVASTIGAVFENGSVVDSFATEMFIRSGSISSGTDGALEAALDVALVDHRGNLAEGLLTRGANPILMTLEVVIEALAGSA</sequence>
<feature type="domain" description="PPC" evidence="1">
    <location>
        <begin position="24"/>
        <end position="170"/>
    </location>
</feature>
<dbReference type="PROSITE" id="PS51742">
    <property type="entry name" value="PPC"/>
    <property type="match status" value="2"/>
</dbReference>
<feature type="domain" description="PPC" evidence="1">
    <location>
        <begin position="175"/>
        <end position="291"/>
    </location>
</feature>
<keyword evidence="3" id="KW-1185">Reference proteome</keyword>
<evidence type="ECO:0000313" key="2">
    <source>
        <dbReference type="EMBL" id="GEO42099.1"/>
    </source>
</evidence>
<evidence type="ECO:0000313" key="3">
    <source>
        <dbReference type="Proteomes" id="UP000321523"/>
    </source>
</evidence>
<name>A0A512E092_9PROT</name>
<proteinExistence type="predicted"/>
<dbReference type="AlphaFoldDB" id="A0A512E092"/>
<reference evidence="2 3" key="1">
    <citation type="submission" date="2019-07" db="EMBL/GenBank/DDBJ databases">
        <title>Whole genome shotgun sequence of Skermanella aerolata NBRC 106429.</title>
        <authorList>
            <person name="Hosoyama A."/>
            <person name="Uohara A."/>
            <person name="Ohji S."/>
            <person name="Ichikawa N."/>
        </authorList>
    </citation>
    <scope>NUCLEOTIDE SEQUENCE [LARGE SCALE GENOMIC DNA]</scope>
    <source>
        <strain evidence="2 3">NBRC 106429</strain>
    </source>
</reference>
<protein>
    <submittedName>
        <fullName evidence="2">DUF296 domain-containing protein</fullName>
    </submittedName>
</protein>
<organism evidence="2 3">
    <name type="scientific">Skermanella aerolata</name>
    <dbReference type="NCBI Taxonomy" id="393310"/>
    <lineage>
        <taxon>Bacteria</taxon>
        <taxon>Pseudomonadati</taxon>
        <taxon>Pseudomonadota</taxon>
        <taxon>Alphaproteobacteria</taxon>
        <taxon>Rhodospirillales</taxon>
        <taxon>Azospirillaceae</taxon>
        <taxon>Skermanella</taxon>
    </lineage>
</organism>
<gene>
    <name evidence="2" type="ORF">SAE02_62470</name>
</gene>
<dbReference type="InterPro" id="IPR005175">
    <property type="entry name" value="PPC_dom"/>
</dbReference>
<evidence type="ECO:0000259" key="1">
    <source>
        <dbReference type="PROSITE" id="PS51742"/>
    </source>
</evidence>